<evidence type="ECO:0008006" key="4">
    <source>
        <dbReference type="Google" id="ProtNLM"/>
    </source>
</evidence>
<protein>
    <recommendedName>
        <fullName evidence="4">DUF3618 domain-containing protein</fullName>
    </recommendedName>
</protein>
<keyword evidence="1" id="KW-0472">Membrane</keyword>
<dbReference type="Proteomes" id="UP001501598">
    <property type="component" value="Unassembled WGS sequence"/>
</dbReference>
<comment type="caution">
    <text evidence="2">The sequence shown here is derived from an EMBL/GenBank/DDBJ whole genome shotgun (WGS) entry which is preliminary data.</text>
</comment>
<organism evidence="2 3">
    <name type="scientific">Pseudonocardia xishanensis</name>
    <dbReference type="NCBI Taxonomy" id="630995"/>
    <lineage>
        <taxon>Bacteria</taxon>
        <taxon>Bacillati</taxon>
        <taxon>Actinomycetota</taxon>
        <taxon>Actinomycetes</taxon>
        <taxon>Pseudonocardiales</taxon>
        <taxon>Pseudonocardiaceae</taxon>
        <taxon>Pseudonocardia</taxon>
    </lineage>
</organism>
<name>A0ABP8RHF7_9PSEU</name>
<evidence type="ECO:0000313" key="2">
    <source>
        <dbReference type="EMBL" id="GAA4538885.1"/>
    </source>
</evidence>
<evidence type="ECO:0000313" key="3">
    <source>
        <dbReference type="Proteomes" id="UP001501598"/>
    </source>
</evidence>
<evidence type="ECO:0000256" key="1">
    <source>
        <dbReference type="SAM" id="Phobius"/>
    </source>
</evidence>
<feature type="transmembrane region" description="Helical" evidence="1">
    <location>
        <begin position="73"/>
        <end position="96"/>
    </location>
</feature>
<dbReference type="RefSeq" id="WP_345413067.1">
    <property type="nucleotide sequence ID" value="NZ_BAABGT010000014.1"/>
</dbReference>
<accession>A0ABP8RHF7</accession>
<keyword evidence="1" id="KW-1133">Transmembrane helix</keyword>
<gene>
    <name evidence="2" type="ORF">GCM10023175_09480</name>
</gene>
<dbReference type="EMBL" id="BAABGT010000014">
    <property type="protein sequence ID" value="GAA4538885.1"/>
    <property type="molecule type" value="Genomic_DNA"/>
</dbReference>
<proteinExistence type="predicted"/>
<reference evidence="3" key="1">
    <citation type="journal article" date="2019" name="Int. J. Syst. Evol. Microbiol.">
        <title>The Global Catalogue of Microorganisms (GCM) 10K type strain sequencing project: providing services to taxonomists for standard genome sequencing and annotation.</title>
        <authorList>
            <consortium name="The Broad Institute Genomics Platform"/>
            <consortium name="The Broad Institute Genome Sequencing Center for Infectious Disease"/>
            <person name="Wu L."/>
            <person name="Ma J."/>
        </authorList>
    </citation>
    <scope>NUCLEOTIDE SEQUENCE [LARGE SCALE GENOMIC DNA]</scope>
    <source>
        <strain evidence="3">JCM 17906</strain>
    </source>
</reference>
<keyword evidence="1" id="KW-0812">Transmembrane</keyword>
<keyword evidence="3" id="KW-1185">Reference proteome</keyword>
<sequence>MGQVHPRQITTQRPVVDGTVLSPSELRARVEALQDGREEKVAEARDSLAESLDNLDRGLRALRARLGAKAAHAAKVAGGVAAVGAGVVGAAAFWWVRAGKGPADS</sequence>